<dbReference type="Proteomes" id="UP000003835">
    <property type="component" value="Unassembled WGS sequence"/>
</dbReference>
<sequence>MSVSQKASSGELMGISLSYSESRCSLIMSSGTFNHQRNLGFE</sequence>
<dbReference type="HOGENOM" id="CLU_3249914_0_0_3"/>
<name>B4VUH9_9CYAN</name>
<gene>
    <name evidence="1" type="ORF">MC7420_3978</name>
</gene>
<keyword evidence="2" id="KW-1185">Reference proteome</keyword>
<accession>B4VUH9</accession>
<reference evidence="1 2" key="1">
    <citation type="submission" date="2008-07" db="EMBL/GenBank/DDBJ databases">
        <authorList>
            <person name="Tandeau de Marsac N."/>
            <person name="Ferriera S."/>
            <person name="Johnson J."/>
            <person name="Kravitz S."/>
            <person name="Beeson K."/>
            <person name="Sutton G."/>
            <person name="Rogers Y.-H."/>
            <person name="Friedman R."/>
            <person name="Frazier M."/>
            <person name="Venter J.C."/>
        </authorList>
    </citation>
    <scope>NUCLEOTIDE SEQUENCE [LARGE SCALE GENOMIC DNA]</scope>
    <source>
        <strain evidence="1 2">PCC 7420</strain>
    </source>
</reference>
<evidence type="ECO:0000313" key="1">
    <source>
        <dbReference type="EMBL" id="EDX74454.1"/>
    </source>
</evidence>
<dbReference type="EMBL" id="DS989853">
    <property type="protein sequence ID" value="EDX74454.1"/>
    <property type="molecule type" value="Genomic_DNA"/>
</dbReference>
<dbReference type="AlphaFoldDB" id="B4VUH9"/>
<protein>
    <submittedName>
        <fullName evidence="1">Uncharacterized protein</fullName>
    </submittedName>
</protein>
<dbReference type="STRING" id="118168.MC7420_3978"/>
<evidence type="ECO:0000313" key="2">
    <source>
        <dbReference type="Proteomes" id="UP000003835"/>
    </source>
</evidence>
<proteinExistence type="predicted"/>
<organism evidence="1 2">
    <name type="scientific">Coleofasciculus chthonoplastes PCC 7420</name>
    <dbReference type="NCBI Taxonomy" id="118168"/>
    <lineage>
        <taxon>Bacteria</taxon>
        <taxon>Bacillati</taxon>
        <taxon>Cyanobacteriota</taxon>
        <taxon>Cyanophyceae</taxon>
        <taxon>Coleofasciculales</taxon>
        <taxon>Coleofasciculaceae</taxon>
        <taxon>Coleofasciculus</taxon>
    </lineage>
</organism>